<comment type="caution">
    <text evidence="1">The sequence shown here is derived from an EMBL/GenBank/DDBJ whole genome shotgun (WGS) entry which is preliminary data.</text>
</comment>
<proteinExistence type="predicted"/>
<reference evidence="1 2" key="1">
    <citation type="submission" date="2014-09" db="EMBL/GenBank/DDBJ databases">
        <title>Sporocytophaga myxococcoides PG-01 genome sequencing.</title>
        <authorList>
            <person name="Liu L."/>
            <person name="Gao P.J."/>
            <person name="Chen G.J."/>
            <person name="Wang L.S."/>
        </authorList>
    </citation>
    <scope>NUCLEOTIDE SEQUENCE [LARGE SCALE GENOMIC DNA]</scope>
    <source>
        <strain evidence="1 2">PG-01</strain>
    </source>
</reference>
<dbReference type="AlphaFoldDB" id="A0A098LLP2"/>
<evidence type="ECO:0000313" key="2">
    <source>
        <dbReference type="Proteomes" id="UP000030185"/>
    </source>
</evidence>
<dbReference type="EMBL" id="BBLT01000011">
    <property type="protein sequence ID" value="GAL87073.1"/>
    <property type="molecule type" value="Genomic_DNA"/>
</dbReference>
<evidence type="ECO:0000313" key="1">
    <source>
        <dbReference type="EMBL" id="GAL87073.1"/>
    </source>
</evidence>
<dbReference type="Proteomes" id="UP000030185">
    <property type="component" value="Unassembled WGS sequence"/>
</dbReference>
<sequence length="83" mass="9164">MKIKFSFCFMLRIISSCQKVQKKSDYSLSKNYENGAKGITRNFAGTNDADSIIKLDTSGIVFGSFDDADQGDEGGYIFVIDTT</sequence>
<dbReference type="STRING" id="153721.MYP_4303"/>
<protein>
    <submittedName>
        <fullName evidence="1">Uncharacterized protein</fullName>
    </submittedName>
</protein>
<name>A0A098LLP2_9BACT</name>
<keyword evidence="2" id="KW-1185">Reference proteome</keyword>
<gene>
    <name evidence="1" type="ORF">MYP_4303</name>
</gene>
<accession>A0A098LLP2</accession>
<organism evidence="1 2">
    <name type="scientific">Sporocytophaga myxococcoides</name>
    <dbReference type="NCBI Taxonomy" id="153721"/>
    <lineage>
        <taxon>Bacteria</taxon>
        <taxon>Pseudomonadati</taxon>
        <taxon>Bacteroidota</taxon>
        <taxon>Cytophagia</taxon>
        <taxon>Cytophagales</taxon>
        <taxon>Cytophagaceae</taxon>
        <taxon>Sporocytophaga</taxon>
    </lineage>
</organism>